<dbReference type="InterPro" id="IPR057326">
    <property type="entry name" value="KR_dom"/>
</dbReference>
<evidence type="ECO:0000256" key="2">
    <source>
        <dbReference type="ARBA" id="ARBA00023002"/>
    </source>
</evidence>
<comment type="similarity">
    <text evidence="1 3">Belongs to the short-chain dehydrogenases/reductases (SDR) family.</text>
</comment>
<dbReference type="EMBL" id="JAWLJX010000001">
    <property type="protein sequence ID" value="MDV6259780.1"/>
    <property type="molecule type" value="Genomic_DNA"/>
</dbReference>
<organism evidence="5 6">
    <name type="scientific">Rhodococcoides yunnanense</name>
    <dbReference type="NCBI Taxonomy" id="278209"/>
    <lineage>
        <taxon>Bacteria</taxon>
        <taxon>Bacillati</taxon>
        <taxon>Actinomycetota</taxon>
        <taxon>Actinomycetes</taxon>
        <taxon>Mycobacteriales</taxon>
        <taxon>Nocardiaceae</taxon>
        <taxon>Rhodococcoides</taxon>
    </lineage>
</organism>
<dbReference type="Proteomes" id="UP001185755">
    <property type="component" value="Unassembled WGS sequence"/>
</dbReference>
<dbReference type="Gene3D" id="3.40.50.720">
    <property type="entry name" value="NAD(P)-binding Rossmann-like Domain"/>
    <property type="match status" value="1"/>
</dbReference>
<dbReference type="PRINTS" id="PR00080">
    <property type="entry name" value="SDRFAMILY"/>
</dbReference>
<protein>
    <submittedName>
        <fullName evidence="5">SDR family NAD(P)-dependent oxidoreductase</fullName>
    </submittedName>
</protein>
<evidence type="ECO:0000256" key="3">
    <source>
        <dbReference type="RuleBase" id="RU000363"/>
    </source>
</evidence>
<evidence type="ECO:0000259" key="4">
    <source>
        <dbReference type="SMART" id="SM00822"/>
    </source>
</evidence>
<keyword evidence="2" id="KW-0560">Oxidoreductase</keyword>
<dbReference type="RefSeq" id="WP_317562685.1">
    <property type="nucleotide sequence ID" value="NZ_JAWLJX010000001.1"/>
</dbReference>
<gene>
    <name evidence="5" type="ORF">R3P96_00345</name>
</gene>
<name>A0ABU4B6G0_9NOCA</name>
<feature type="domain" description="Ketoreductase" evidence="4">
    <location>
        <begin position="9"/>
        <end position="188"/>
    </location>
</feature>
<accession>A0ABU4B6G0</accession>
<evidence type="ECO:0000313" key="6">
    <source>
        <dbReference type="Proteomes" id="UP001185755"/>
    </source>
</evidence>
<evidence type="ECO:0000256" key="1">
    <source>
        <dbReference type="ARBA" id="ARBA00006484"/>
    </source>
</evidence>
<dbReference type="CDD" id="cd05233">
    <property type="entry name" value="SDR_c"/>
    <property type="match status" value="1"/>
</dbReference>
<dbReference type="Pfam" id="PF00106">
    <property type="entry name" value="adh_short"/>
    <property type="match status" value="1"/>
</dbReference>
<dbReference type="SMART" id="SM00822">
    <property type="entry name" value="PKS_KR"/>
    <property type="match status" value="1"/>
</dbReference>
<sequence length="278" mass="29467">MTDRSLAGQVLVITGAAGGLGSATAFECSARGAVVVLLDVDAAGLARVAATMPGECDTYELDVRDAGACNRVVEDILATRGRIDIVWANAGVSDYGPVDLLPEGTWQRIIDINLIGAHNIVRAALPAVMESEGYVAFTCSWASFAHQPGHSAYAAAKAGLEAFANSLRLELSGTGVRVGSFHPGWIDTTLVTKKMDQPAFAALLGALPGPFGAVTHTDKIVPHFVRALENRSSRMVYPRAGRILLVLRSALNTAPFTARSRAIAPEIRRLSKRDMTRS</sequence>
<reference evidence="5 6" key="1">
    <citation type="submission" date="2023-10" db="EMBL/GenBank/DDBJ databases">
        <title>Development of a sustainable strategy for remediation of hydrocarbon-contaminated territories based on the waste exchange concept.</title>
        <authorList>
            <person name="Krivoruchko A."/>
        </authorList>
    </citation>
    <scope>NUCLEOTIDE SEQUENCE [LARGE SCALE GENOMIC DNA]</scope>
    <source>
        <strain evidence="5 6">IEGM 1323</strain>
    </source>
</reference>
<dbReference type="InterPro" id="IPR020904">
    <property type="entry name" value="Sc_DH/Rdtase_CS"/>
</dbReference>
<dbReference type="PANTHER" id="PTHR44196:SF1">
    <property type="entry name" value="DEHYDROGENASE_REDUCTASE SDR FAMILY MEMBER 7B"/>
    <property type="match status" value="1"/>
</dbReference>
<dbReference type="InterPro" id="IPR002347">
    <property type="entry name" value="SDR_fam"/>
</dbReference>
<comment type="caution">
    <text evidence="5">The sequence shown here is derived from an EMBL/GenBank/DDBJ whole genome shotgun (WGS) entry which is preliminary data.</text>
</comment>
<dbReference type="SUPFAM" id="SSF51735">
    <property type="entry name" value="NAD(P)-binding Rossmann-fold domains"/>
    <property type="match status" value="1"/>
</dbReference>
<dbReference type="PRINTS" id="PR00081">
    <property type="entry name" value="GDHRDH"/>
</dbReference>
<dbReference type="InterPro" id="IPR036291">
    <property type="entry name" value="NAD(P)-bd_dom_sf"/>
</dbReference>
<keyword evidence="6" id="KW-1185">Reference proteome</keyword>
<dbReference type="PROSITE" id="PS00061">
    <property type="entry name" value="ADH_SHORT"/>
    <property type="match status" value="1"/>
</dbReference>
<dbReference type="PANTHER" id="PTHR44196">
    <property type="entry name" value="DEHYDROGENASE/REDUCTASE SDR FAMILY MEMBER 7B"/>
    <property type="match status" value="1"/>
</dbReference>
<proteinExistence type="inferred from homology"/>
<evidence type="ECO:0000313" key="5">
    <source>
        <dbReference type="EMBL" id="MDV6259780.1"/>
    </source>
</evidence>